<organism evidence="1 2">
    <name type="scientific">Campylobacter majalis</name>
    <dbReference type="NCBI Taxonomy" id="2790656"/>
    <lineage>
        <taxon>Bacteria</taxon>
        <taxon>Pseudomonadati</taxon>
        <taxon>Campylobacterota</taxon>
        <taxon>Epsilonproteobacteria</taxon>
        <taxon>Campylobacterales</taxon>
        <taxon>Campylobacteraceae</taxon>
        <taxon>Campylobacter</taxon>
    </lineage>
</organism>
<comment type="caution">
    <text evidence="1">The sequence shown here is derived from an EMBL/GenBank/DDBJ whole genome shotgun (WGS) entry which is preliminary data.</text>
</comment>
<dbReference type="Proteomes" id="UP000789803">
    <property type="component" value="Unassembled WGS sequence"/>
</dbReference>
<gene>
    <name evidence="1" type="ORF">LMG7974_01674</name>
</gene>
<evidence type="ECO:0000313" key="1">
    <source>
        <dbReference type="EMBL" id="CAD7289597.1"/>
    </source>
</evidence>
<sequence length="88" mass="9980">MPLAKIELKKKEFTFCDGQSVYLNEPTLGQIQNAQKNAKGDEIEQAKILLIDMSLGELTKEFLNACPQSEFIRLMEVINSFMGIEIKN</sequence>
<keyword evidence="2" id="KW-1185">Reference proteome</keyword>
<name>A0ABM8Q9C2_9BACT</name>
<evidence type="ECO:0008006" key="3">
    <source>
        <dbReference type="Google" id="ProtNLM"/>
    </source>
</evidence>
<accession>A0ABM8Q9C2</accession>
<dbReference type="EMBL" id="CAJHOF010000018">
    <property type="protein sequence ID" value="CAD7289597.1"/>
    <property type="molecule type" value="Genomic_DNA"/>
</dbReference>
<evidence type="ECO:0000313" key="2">
    <source>
        <dbReference type="Proteomes" id="UP000789803"/>
    </source>
</evidence>
<protein>
    <recommendedName>
        <fullName evidence="3">Phage tail assembly protein</fullName>
    </recommendedName>
</protein>
<dbReference type="RefSeq" id="WP_229933449.1">
    <property type="nucleotide sequence ID" value="NZ_CAJHOF010000018.1"/>
</dbReference>
<proteinExistence type="predicted"/>
<reference evidence="1 2" key="1">
    <citation type="submission" date="2020-11" db="EMBL/GenBank/DDBJ databases">
        <authorList>
            <person name="Peeters C."/>
        </authorList>
    </citation>
    <scope>NUCLEOTIDE SEQUENCE [LARGE SCALE GENOMIC DNA]</scope>
    <source>
        <strain evidence="1 2">LMG 7974</strain>
    </source>
</reference>